<keyword evidence="10" id="KW-1185">Reference proteome</keyword>
<dbReference type="InterPro" id="IPR001210">
    <property type="entry name" value="Ribosomal_eS17"/>
</dbReference>
<name>A0AAD4TMG3_OVIAM</name>
<dbReference type="Pfam" id="PF00833">
    <property type="entry name" value="Ribosomal_S17e"/>
    <property type="match status" value="1"/>
</dbReference>
<dbReference type="Proteomes" id="UP001214576">
    <property type="component" value="Unassembled WGS sequence"/>
</dbReference>
<evidence type="ECO:0000256" key="3">
    <source>
        <dbReference type="ARBA" id="ARBA00023274"/>
    </source>
</evidence>
<evidence type="ECO:0000256" key="5">
    <source>
        <dbReference type="ARBA" id="ARBA00035467"/>
    </source>
</evidence>
<evidence type="ECO:0000256" key="4">
    <source>
        <dbReference type="ARBA" id="ARBA00035144"/>
    </source>
</evidence>
<dbReference type="FunFam" id="1.10.60.20:FF:000001">
    <property type="entry name" value="40S ribosomal protein S17"/>
    <property type="match status" value="1"/>
</dbReference>
<dbReference type="InterPro" id="IPR036401">
    <property type="entry name" value="Ribosomal_eS17_sf"/>
</dbReference>
<gene>
    <name evidence="9" type="ORF">MG293_020449</name>
</gene>
<dbReference type="AlphaFoldDB" id="A0AAD4TMG3"/>
<feature type="compositionally biased region" description="Low complexity" evidence="8">
    <location>
        <begin position="136"/>
        <end position="145"/>
    </location>
</feature>
<dbReference type="GO" id="GO:0006412">
    <property type="term" value="P:translation"/>
    <property type="evidence" value="ECO:0007669"/>
    <property type="project" value="InterPro"/>
</dbReference>
<dbReference type="PROSITE" id="PS00712">
    <property type="entry name" value="RIBOSOMAL_S17E"/>
    <property type="match status" value="1"/>
</dbReference>
<organism evidence="9 10">
    <name type="scientific">Ovis ammon polii</name>
    <dbReference type="NCBI Taxonomy" id="230172"/>
    <lineage>
        <taxon>Eukaryota</taxon>
        <taxon>Metazoa</taxon>
        <taxon>Chordata</taxon>
        <taxon>Craniata</taxon>
        <taxon>Vertebrata</taxon>
        <taxon>Euteleostomi</taxon>
        <taxon>Mammalia</taxon>
        <taxon>Eutheria</taxon>
        <taxon>Laurasiatheria</taxon>
        <taxon>Artiodactyla</taxon>
        <taxon>Ruminantia</taxon>
        <taxon>Pecora</taxon>
        <taxon>Bovidae</taxon>
        <taxon>Caprinae</taxon>
        <taxon>Ovis</taxon>
    </lineage>
</organism>
<keyword evidence="2" id="KW-0689">Ribosomal protein</keyword>
<evidence type="ECO:0000256" key="7">
    <source>
        <dbReference type="ARBA" id="ARBA00046547"/>
    </source>
</evidence>
<dbReference type="HAMAP" id="MF_00511">
    <property type="entry name" value="Ribosomal_eS17"/>
    <property type="match status" value="1"/>
</dbReference>
<evidence type="ECO:0000256" key="6">
    <source>
        <dbReference type="ARBA" id="ARBA00045441"/>
    </source>
</evidence>
<dbReference type="PANTHER" id="PTHR10732">
    <property type="entry name" value="40S RIBOSOMAL PROTEIN S17"/>
    <property type="match status" value="1"/>
</dbReference>
<feature type="region of interest" description="Disordered" evidence="8">
    <location>
        <begin position="108"/>
        <end position="162"/>
    </location>
</feature>
<dbReference type="PANTHER" id="PTHR10732:SF0">
    <property type="entry name" value="40S RIBOSOMAL PROTEIN S17"/>
    <property type="match status" value="1"/>
</dbReference>
<dbReference type="EMBL" id="JAKZEL010000028">
    <property type="protein sequence ID" value="KAI4529201.1"/>
    <property type="molecule type" value="Genomic_DNA"/>
</dbReference>
<reference evidence="9" key="1">
    <citation type="submission" date="2022-03" db="EMBL/GenBank/DDBJ databases">
        <title>Genomic analyses of argali, domestic sheep and their hybrids provide insights into chromosomal evolution, heterosis and genetic basis of agronomic traits.</title>
        <authorList>
            <person name="Li M."/>
        </authorList>
    </citation>
    <scope>NUCLEOTIDE SEQUENCE</scope>
    <source>
        <strain evidence="9">CAU-MHL-2022a</strain>
        <tissue evidence="9">Skin</tissue>
    </source>
</reference>
<evidence type="ECO:0000256" key="8">
    <source>
        <dbReference type="SAM" id="MobiDB-lite"/>
    </source>
</evidence>
<comment type="caution">
    <text evidence="9">The sequence shown here is derived from an EMBL/GenBank/DDBJ whole genome shotgun (WGS) entry which is preliminary data.</text>
</comment>
<protein>
    <recommendedName>
        <fullName evidence="4">Small ribosomal subunit protein eS17</fullName>
    </recommendedName>
    <alternativeName>
        <fullName evidence="5">40S ribosomal protein S17</fullName>
    </alternativeName>
</protein>
<dbReference type="SUPFAM" id="SSF116820">
    <property type="entry name" value="Rps17e-like"/>
    <property type="match status" value="1"/>
</dbReference>
<dbReference type="GO" id="GO:0022626">
    <property type="term" value="C:cytosolic ribosome"/>
    <property type="evidence" value="ECO:0007669"/>
    <property type="project" value="UniProtKB-ARBA"/>
</dbReference>
<proteinExistence type="inferred from homology"/>
<dbReference type="GO" id="GO:0003735">
    <property type="term" value="F:structural constituent of ribosome"/>
    <property type="evidence" value="ECO:0007669"/>
    <property type="project" value="InterPro"/>
</dbReference>
<accession>A0AAD4TMG3</accession>
<comment type="subunit">
    <text evidence="7">Component of the small ribosomal subunit. Part of the small subunit (SSU) processome, composed of more than 70 proteins and the RNA chaperone small nucleolar RNA (snoRNA) U3.</text>
</comment>
<evidence type="ECO:0000256" key="2">
    <source>
        <dbReference type="ARBA" id="ARBA00022980"/>
    </source>
</evidence>
<dbReference type="NCBIfam" id="NF002242">
    <property type="entry name" value="PRK01151.1"/>
    <property type="match status" value="1"/>
</dbReference>
<evidence type="ECO:0000313" key="10">
    <source>
        <dbReference type="Proteomes" id="UP001214576"/>
    </source>
</evidence>
<comment type="similarity">
    <text evidence="1">Belongs to the eukaryotic ribosomal protein eS17 family.</text>
</comment>
<comment type="function">
    <text evidence="6">Component of the small ribosomal subunit. The ribosome is a large ribonucleoprotein complex responsible for the synthesis of proteins in the cell. Part of the small subunit (SSU) processome, first precursor of the small eukaryotic ribosomal subunit. During the assembly of the SSU processome in the nucleolus, many ribosome biogenesis factors, an RNA chaperone and ribosomal proteins associate with the nascent pre-rRNA and work in concert to generate RNA folding, modifications, rearrangements and cleavage as well as targeted degradation of pre-ribosomal RNA by the RNA exosome.</text>
</comment>
<dbReference type="Gene3D" id="1.10.60.20">
    <property type="entry name" value="Ribosomal protein S17e-like"/>
    <property type="match status" value="1"/>
</dbReference>
<evidence type="ECO:0000313" key="9">
    <source>
        <dbReference type="EMBL" id="KAI4529201.1"/>
    </source>
</evidence>
<dbReference type="GO" id="GO:1990904">
    <property type="term" value="C:ribonucleoprotein complex"/>
    <property type="evidence" value="ECO:0007669"/>
    <property type="project" value="UniProtKB-KW"/>
</dbReference>
<evidence type="ECO:0000256" key="1">
    <source>
        <dbReference type="ARBA" id="ARBA00010444"/>
    </source>
</evidence>
<dbReference type="InterPro" id="IPR018273">
    <property type="entry name" value="Ribosomal_eS17_CS"/>
</dbReference>
<sequence length="287" mass="31373">MGRVRTKTVKKAARVIIEKYYTRLGNDFHTNKRVCEEIAIIPSKKLRNKIAGYVTHLMKRIQRGPVRAEEDEVLRGNGLLRTGKSPLPVKNFGIWLRYDLITAGTGPPAHGAPCPGPLNPGHEGGGGRSQQVPETSSSAAAGSSSCCPTHQQHKSGFTPKRLTFSSVQPFSVPRKKGKKRPHCCSRSVSEGFTCDEGLLQKVLLRHSSTAHGRVIRRGGDQAHTAGGDMFGFPTATLLDCHGRYAQNVAFFRDLNENFVENEDKVLTLSITSRAFLLANFGRGGLVQ</sequence>
<keyword evidence="3" id="KW-0687">Ribonucleoprotein</keyword>